<evidence type="ECO:0000256" key="1">
    <source>
        <dbReference type="ARBA" id="ARBA00004571"/>
    </source>
</evidence>
<evidence type="ECO:0000259" key="14">
    <source>
        <dbReference type="Pfam" id="PF07715"/>
    </source>
</evidence>
<evidence type="ECO:0000259" key="13">
    <source>
        <dbReference type="Pfam" id="PF00593"/>
    </source>
</evidence>
<evidence type="ECO:0000256" key="4">
    <source>
        <dbReference type="ARBA" id="ARBA00022452"/>
    </source>
</evidence>
<evidence type="ECO:0000256" key="2">
    <source>
        <dbReference type="ARBA" id="ARBA00009810"/>
    </source>
</evidence>
<evidence type="ECO:0000256" key="10">
    <source>
        <dbReference type="PROSITE-ProRule" id="PRU01360"/>
    </source>
</evidence>
<evidence type="ECO:0000256" key="7">
    <source>
        <dbReference type="ARBA" id="ARBA00023136"/>
    </source>
</evidence>
<dbReference type="InterPro" id="IPR037066">
    <property type="entry name" value="Plug_dom_sf"/>
</dbReference>
<gene>
    <name evidence="15" type="ORF">ACFQ4M_15310</name>
</gene>
<evidence type="ECO:0000313" key="15">
    <source>
        <dbReference type="EMBL" id="MFD1264947.1"/>
    </source>
</evidence>
<evidence type="ECO:0000256" key="6">
    <source>
        <dbReference type="ARBA" id="ARBA00023077"/>
    </source>
</evidence>
<comment type="caution">
    <text evidence="15">The sequence shown here is derived from an EMBL/GenBank/DDBJ whole genome shotgun (WGS) entry which is preliminary data.</text>
</comment>
<keyword evidence="6 11" id="KW-0798">TonB box</keyword>
<dbReference type="InterPro" id="IPR000531">
    <property type="entry name" value="Beta-barrel_TonB"/>
</dbReference>
<evidence type="ECO:0000256" key="11">
    <source>
        <dbReference type="RuleBase" id="RU003357"/>
    </source>
</evidence>
<keyword evidence="3 10" id="KW-0813">Transport</keyword>
<dbReference type="Gene3D" id="2.40.170.20">
    <property type="entry name" value="TonB-dependent receptor, beta-barrel domain"/>
    <property type="match status" value="1"/>
</dbReference>
<name>A0ABW3WFX6_9RHOO</name>
<keyword evidence="8 15" id="KW-0675">Receptor</keyword>
<dbReference type="InterPro" id="IPR012910">
    <property type="entry name" value="Plug_dom"/>
</dbReference>
<evidence type="ECO:0000313" key="16">
    <source>
        <dbReference type="Proteomes" id="UP001597158"/>
    </source>
</evidence>
<keyword evidence="16" id="KW-1185">Reference proteome</keyword>
<dbReference type="SUPFAM" id="SSF56935">
    <property type="entry name" value="Porins"/>
    <property type="match status" value="1"/>
</dbReference>
<keyword evidence="12" id="KW-0732">Signal</keyword>
<evidence type="ECO:0000256" key="12">
    <source>
        <dbReference type="SAM" id="SignalP"/>
    </source>
</evidence>
<keyword evidence="9 10" id="KW-0998">Cell outer membrane</keyword>
<dbReference type="InterPro" id="IPR036942">
    <property type="entry name" value="Beta-barrel_TonB_sf"/>
</dbReference>
<dbReference type="Proteomes" id="UP001597158">
    <property type="component" value="Unassembled WGS sequence"/>
</dbReference>
<sequence>MNAVRVLAALAVALPLAVQASSDPFFDDIPLVLTATRLAQSPLDAPAAVTVIDREMIEASGFTRIHDLLRLVPGFLVADVASGSPTVASHGLGDAYDRRVKVMIDGRTINSPLWGDTKWDGLPLRVDDIERLEVVRGPNGAAYGVNAFQGVINIISRSPATEVGKAVILRAGKDGFHDYGVRINGNGAGVLDWRLSASRRSAVNFEPHLESRPGFQRWHDAEKITRTVANFSATLHATGRDQLALQFGVSEGPSWRGSPDYVDFPSHVERDRSLYLQAGWVRQLDAERSLSLQYYHQSEREQGRWTVGPFVYDGVSYRFDADRDSEVRRDDVELQYSTRLSSSLSGMLGLGVRAERARSFSLLGRRDWLDATHGQLFGNLEWQPLAALRINLGGTLEHHDYSGRLFSPRFAANYALDDFSALRLSAGRAYRAPSLMESRAFQTYREGDVIRRILYRAQGSLQSERMRFIDLGYVAQYAPLGITLDTRVFREYHERFIDDRSCRTFIDGFDFDELPAEYREFWRAETCAGAEGPDFQPIVPGQKAFYFFNGNDFRMTGAEFTVDWRRAGWGRIVLSQAFVRIDKGEPYTDRDIPDSAPHATTSVLLIKDLPDRWRASIGYYRNGEYYWMNGGDYIPRGDRFDLKLARRFGAPGSESEFSVTALSATGKYPDFHNGKYRHQPFLFATLRLGW</sequence>
<proteinExistence type="inferred from homology"/>
<organism evidence="15 16">
    <name type="scientific">Thauera mechernichensis</name>
    <dbReference type="NCBI Taxonomy" id="82788"/>
    <lineage>
        <taxon>Bacteria</taxon>
        <taxon>Pseudomonadati</taxon>
        <taxon>Pseudomonadota</taxon>
        <taxon>Betaproteobacteria</taxon>
        <taxon>Rhodocyclales</taxon>
        <taxon>Zoogloeaceae</taxon>
        <taxon>Thauera</taxon>
    </lineage>
</organism>
<accession>A0ABW3WFX6</accession>
<dbReference type="PROSITE" id="PS52016">
    <property type="entry name" value="TONB_DEPENDENT_REC_3"/>
    <property type="match status" value="1"/>
</dbReference>
<feature type="chain" id="PRO_5046990915" evidence="12">
    <location>
        <begin position="21"/>
        <end position="690"/>
    </location>
</feature>
<dbReference type="Pfam" id="PF00593">
    <property type="entry name" value="TonB_dep_Rec_b-barrel"/>
    <property type="match status" value="1"/>
</dbReference>
<dbReference type="PANTHER" id="PTHR30069:SF27">
    <property type="entry name" value="BLL4766 PROTEIN"/>
    <property type="match status" value="1"/>
</dbReference>
<reference evidence="16" key="1">
    <citation type="journal article" date="2019" name="Int. J. Syst. Evol. Microbiol.">
        <title>The Global Catalogue of Microorganisms (GCM) 10K type strain sequencing project: providing services to taxonomists for standard genome sequencing and annotation.</title>
        <authorList>
            <consortium name="The Broad Institute Genomics Platform"/>
            <consortium name="The Broad Institute Genome Sequencing Center for Infectious Disease"/>
            <person name="Wu L."/>
            <person name="Ma J."/>
        </authorList>
    </citation>
    <scope>NUCLEOTIDE SEQUENCE [LARGE SCALE GENOMIC DNA]</scope>
    <source>
        <strain evidence="16">CCUG 48884</strain>
    </source>
</reference>
<comment type="subcellular location">
    <subcellularLocation>
        <location evidence="1 10">Cell outer membrane</location>
        <topology evidence="1 10">Multi-pass membrane protein</topology>
    </subcellularLocation>
</comment>
<keyword evidence="7 10" id="KW-0472">Membrane</keyword>
<dbReference type="InterPro" id="IPR039426">
    <property type="entry name" value="TonB-dep_rcpt-like"/>
</dbReference>
<keyword evidence="4 10" id="KW-1134">Transmembrane beta strand</keyword>
<dbReference type="Gene3D" id="2.170.130.10">
    <property type="entry name" value="TonB-dependent receptor, plug domain"/>
    <property type="match status" value="1"/>
</dbReference>
<dbReference type="PANTHER" id="PTHR30069">
    <property type="entry name" value="TONB-DEPENDENT OUTER MEMBRANE RECEPTOR"/>
    <property type="match status" value="1"/>
</dbReference>
<evidence type="ECO:0000256" key="8">
    <source>
        <dbReference type="ARBA" id="ARBA00023170"/>
    </source>
</evidence>
<dbReference type="EMBL" id="JBHTMC010000027">
    <property type="protein sequence ID" value="MFD1264947.1"/>
    <property type="molecule type" value="Genomic_DNA"/>
</dbReference>
<evidence type="ECO:0000256" key="3">
    <source>
        <dbReference type="ARBA" id="ARBA00022448"/>
    </source>
</evidence>
<comment type="similarity">
    <text evidence="2 10 11">Belongs to the TonB-dependent receptor family.</text>
</comment>
<feature type="signal peptide" evidence="12">
    <location>
        <begin position="1"/>
        <end position="20"/>
    </location>
</feature>
<evidence type="ECO:0000256" key="9">
    <source>
        <dbReference type="ARBA" id="ARBA00023237"/>
    </source>
</evidence>
<evidence type="ECO:0000256" key="5">
    <source>
        <dbReference type="ARBA" id="ARBA00022692"/>
    </source>
</evidence>
<dbReference type="Pfam" id="PF07715">
    <property type="entry name" value="Plug"/>
    <property type="match status" value="1"/>
</dbReference>
<feature type="domain" description="TonB-dependent receptor-like beta-barrel" evidence="13">
    <location>
        <begin position="238"/>
        <end position="633"/>
    </location>
</feature>
<keyword evidence="5 10" id="KW-0812">Transmembrane</keyword>
<dbReference type="RefSeq" id="WP_002942798.1">
    <property type="nucleotide sequence ID" value="NZ_JARQZE010000001.1"/>
</dbReference>
<feature type="domain" description="TonB-dependent receptor plug" evidence="14">
    <location>
        <begin position="43"/>
        <end position="151"/>
    </location>
</feature>
<protein>
    <submittedName>
        <fullName evidence="15">TonB-dependent receptor plug domain-containing protein</fullName>
    </submittedName>
</protein>